<sequence length="376" mass="40542">MLEVQDLSPLRLLSPLRPPVPGRALVLVPYEGAAVTVWPGDAIPSARFGAWQKVFTVDTGDHRLILTLPLLSRDATFAFQSSLALTCRVTDPAAVVDRGIRDMAAALADPLRRILRQTSRWYDIAEFHEAEQALNDAVHDIVGDDAIHLSGIQVELLVDAEEVATSGRQFRDVVRETRLADLRRRRHLDMLRADGAEGLIAEILEREGPAAAWKYIEKAEEAERAELRATLEMILKRGDKDREPFEIAEAERAVLHRVLGGSAAPFGGMRGSRLRGSALPAAPAAGKPAYETPEGIEAAPVPAPVPPSETSAPPVSFTDGPPEDEPLGPGDDGTTAPPASSRRYDPRPHAPSAADKPAAGEPRKASRVRGLRGGTR</sequence>
<proteinExistence type="predicted"/>
<feature type="compositionally biased region" description="Basic residues" evidence="1">
    <location>
        <begin position="365"/>
        <end position="376"/>
    </location>
</feature>
<keyword evidence="3" id="KW-1185">Reference proteome</keyword>
<accession>A0A1J4PX89</accession>
<dbReference type="EMBL" id="LBDA02000058">
    <property type="protein sequence ID" value="OIK24718.1"/>
    <property type="molecule type" value="Genomic_DNA"/>
</dbReference>
<feature type="region of interest" description="Disordered" evidence="1">
    <location>
        <begin position="278"/>
        <end position="376"/>
    </location>
</feature>
<name>A0A1J4PX89_9ACTN</name>
<evidence type="ECO:0000256" key="1">
    <source>
        <dbReference type="SAM" id="MobiDB-lite"/>
    </source>
</evidence>
<reference evidence="2" key="1">
    <citation type="submission" date="2016-10" db="EMBL/GenBank/DDBJ databases">
        <title>Genome sequence of Streptomyces malaysiense MUSC 136.</title>
        <authorList>
            <person name="Lee L.-H."/>
            <person name="Ser H.-L."/>
        </authorList>
    </citation>
    <scope>NUCLEOTIDE SEQUENCE [LARGE SCALE GENOMIC DNA]</scope>
    <source>
        <strain evidence="2">MUSC 136</strain>
    </source>
</reference>
<dbReference type="AlphaFoldDB" id="A0A1J4PX89"/>
<feature type="compositionally biased region" description="Low complexity" evidence="1">
    <location>
        <begin position="278"/>
        <end position="300"/>
    </location>
</feature>
<evidence type="ECO:0000313" key="2">
    <source>
        <dbReference type="EMBL" id="OIK24718.1"/>
    </source>
</evidence>
<evidence type="ECO:0008006" key="4">
    <source>
        <dbReference type="Google" id="ProtNLM"/>
    </source>
</evidence>
<evidence type="ECO:0000313" key="3">
    <source>
        <dbReference type="Proteomes" id="UP000034838"/>
    </source>
</evidence>
<protein>
    <recommendedName>
        <fullName evidence="4">Band 7 domain-containing protein</fullName>
    </recommendedName>
</protein>
<dbReference type="Proteomes" id="UP000034838">
    <property type="component" value="Unassembled WGS sequence"/>
</dbReference>
<gene>
    <name evidence="2" type="ORF">VT52_025380</name>
</gene>
<feature type="compositionally biased region" description="Low complexity" evidence="1">
    <location>
        <begin position="308"/>
        <end position="320"/>
    </location>
</feature>
<organism evidence="2 3">
    <name type="scientific">Streptomyces malaysiense</name>
    <dbReference type="NCBI Taxonomy" id="1428626"/>
    <lineage>
        <taxon>Bacteria</taxon>
        <taxon>Bacillati</taxon>
        <taxon>Actinomycetota</taxon>
        <taxon>Actinomycetes</taxon>
        <taxon>Kitasatosporales</taxon>
        <taxon>Streptomycetaceae</taxon>
        <taxon>Streptomyces</taxon>
    </lineage>
</organism>
<comment type="caution">
    <text evidence="2">The sequence shown here is derived from an EMBL/GenBank/DDBJ whole genome shotgun (WGS) entry which is preliminary data.</text>
</comment>